<dbReference type="FunFam" id="1.10.287.1080:FF:000001">
    <property type="entry name" value="Nucleoside triphosphate pyrophosphohydrolase"/>
    <property type="match status" value="1"/>
</dbReference>
<dbReference type="Proteomes" id="UP000235914">
    <property type="component" value="Unassembled WGS sequence"/>
</dbReference>
<evidence type="ECO:0000313" key="3">
    <source>
        <dbReference type="Proteomes" id="UP000235914"/>
    </source>
</evidence>
<dbReference type="GO" id="GO:0006203">
    <property type="term" value="P:dGTP catabolic process"/>
    <property type="evidence" value="ECO:0007669"/>
    <property type="project" value="TreeGrafter"/>
</dbReference>
<dbReference type="GO" id="GO:0006950">
    <property type="term" value="P:response to stress"/>
    <property type="evidence" value="ECO:0007669"/>
    <property type="project" value="UniProtKB-ARBA"/>
</dbReference>
<dbReference type="NCBIfam" id="NF007113">
    <property type="entry name" value="PRK09562.1"/>
    <property type="match status" value="1"/>
</dbReference>
<dbReference type="InterPro" id="IPR048015">
    <property type="entry name" value="NTP-PPase_MazG-like_N"/>
</dbReference>
<dbReference type="InterPro" id="IPR048011">
    <property type="entry name" value="NTP-PPase_MazG-like_C"/>
</dbReference>
<feature type="domain" description="NTP pyrophosphohydrolase MazG-like" evidence="1">
    <location>
        <begin position="177"/>
        <end position="236"/>
    </location>
</feature>
<proteinExistence type="predicted"/>
<dbReference type="NCBIfam" id="TIGR00444">
    <property type="entry name" value="mazG"/>
    <property type="match status" value="1"/>
</dbReference>
<dbReference type="RefSeq" id="WP_102734878.1">
    <property type="nucleotide sequence ID" value="NZ_CP024742.1"/>
</dbReference>
<dbReference type="GO" id="GO:0046076">
    <property type="term" value="P:dTTP catabolic process"/>
    <property type="evidence" value="ECO:0007669"/>
    <property type="project" value="TreeGrafter"/>
</dbReference>
<dbReference type="GO" id="GO:0047429">
    <property type="term" value="F:nucleoside triphosphate diphosphatase activity"/>
    <property type="evidence" value="ECO:0007669"/>
    <property type="project" value="InterPro"/>
</dbReference>
<dbReference type="CDD" id="cd11529">
    <property type="entry name" value="NTP-PPase_MazG_Cterm"/>
    <property type="match status" value="1"/>
</dbReference>
<dbReference type="CDD" id="cd11528">
    <property type="entry name" value="NTP-PPase_MazG_Nterm"/>
    <property type="match status" value="1"/>
</dbReference>
<feature type="domain" description="NTP pyrophosphohydrolase MazG-like" evidence="1">
    <location>
        <begin position="38"/>
        <end position="111"/>
    </location>
</feature>
<evidence type="ECO:0000313" key="2">
    <source>
        <dbReference type="EMBL" id="PNC57024.1"/>
    </source>
</evidence>
<dbReference type="AlphaFoldDB" id="A0AAP8NNL5"/>
<accession>A0AAP8NNL5</accession>
<gene>
    <name evidence="2" type="ORF">CXU09_05490</name>
</gene>
<evidence type="ECO:0000259" key="1">
    <source>
        <dbReference type="Pfam" id="PF03819"/>
    </source>
</evidence>
<dbReference type="InterPro" id="IPR011551">
    <property type="entry name" value="NTP_PyrPHydrolase_MazG"/>
</dbReference>
<dbReference type="EMBL" id="PJKN01000002">
    <property type="protein sequence ID" value="PNC57024.1"/>
    <property type="molecule type" value="Genomic_DNA"/>
</dbReference>
<dbReference type="Pfam" id="PF03819">
    <property type="entry name" value="MazG"/>
    <property type="match status" value="2"/>
</dbReference>
<dbReference type="PANTHER" id="PTHR30522:SF0">
    <property type="entry name" value="NUCLEOSIDE TRIPHOSPHATE PYROPHOSPHOHYDROLASE"/>
    <property type="match status" value="1"/>
</dbReference>
<sequence length="269" mass="30480">MNDTEMIECREPALQMQRLIAIMKRLRAPHGCPWDAEQTHHSLISNMIEEAYEVVDTIQRNDWTQLREELGDVLLQVVFHAEIAQEAGRFDFNDVAAEVSEKLVRRHPHVFAQSKADTTDAVLAQWDKIKRREKGAETTPYLHGTGKGLPPMLQAWKLQKKAAKVGFDWADAQGALDKVKEETAECGEILSAPEEDPRVAEELGDLLFSVVNLCRKKGIDPETAMAGANRKFERRFNEMERLLAKDGLSLEEASADAMEERWQQAKSAR</sequence>
<dbReference type="PANTHER" id="PTHR30522">
    <property type="entry name" value="NUCLEOSIDE TRIPHOSPHATE PYROPHOSPHOHYDROLASE"/>
    <property type="match status" value="1"/>
</dbReference>
<reference evidence="2 3" key="1">
    <citation type="journal article" date="2017" name="BMC Genomics">
        <title>Genome sequencing of 39 Akkermansia muciniphila isolates reveals its population structure, genomic and functional diverisity, and global distribution in mammalian gut microbiotas.</title>
        <authorList>
            <person name="Guo X."/>
            <person name="Li S."/>
            <person name="Zhang J."/>
            <person name="Wu F."/>
            <person name="Li X."/>
            <person name="Wu D."/>
            <person name="Zhang M."/>
            <person name="Ou Z."/>
            <person name="Jie Z."/>
            <person name="Yan Q."/>
            <person name="Li P."/>
            <person name="Yi J."/>
            <person name="Peng Y."/>
        </authorList>
    </citation>
    <scope>NUCLEOTIDE SEQUENCE [LARGE SCALE GENOMIC DNA]</scope>
    <source>
        <strain evidence="2 3">GP43</strain>
    </source>
</reference>
<name>A0AAP8NNL5_9BACT</name>
<dbReference type="GO" id="GO:0046047">
    <property type="term" value="P:TTP catabolic process"/>
    <property type="evidence" value="ECO:0007669"/>
    <property type="project" value="TreeGrafter"/>
</dbReference>
<dbReference type="SUPFAM" id="SSF101386">
    <property type="entry name" value="all-alpha NTP pyrophosphatases"/>
    <property type="match status" value="2"/>
</dbReference>
<dbReference type="GO" id="GO:0046052">
    <property type="term" value="P:UTP catabolic process"/>
    <property type="evidence" value="ECO:0007669"/>
    <property type="project" value="TreeGrafter"/>
</dbReference>
<dbReference type="GO" id="GO:0046061">
    <property type="term" value="P:dATP catabolic process"/>
    <property type="evidence" value="ECO:0007669"/>
    <property type="project" value="TreeGrafter"/>
</dbReference>
<dbReference type="GO" id="GO:0046081">
    <property type="term" value="P:dUTP catabolic process"/>
    <property type="evidence" value="ECO:0007669"/>
    <property type="project" value="TreeGrafter"/>
</dbReference>
<protein>
    <submittedName>
        <fullName evidence="2">Nucleoside triphosphate pyrophosphohydrolase</fullName>
    </submittedName>
</protein>
<comment type="caution">
    <text evidence="2">The sequence shown here is derived from an EMBL/GenBank/DDBJ whole genome shotgun (WGS) entry which is preliminary data.</text>
</comment>
<organism evidence="2 3">
    <name type="scientific">Akkermansia muciniphila</name>
    <dbReference type="NCBI Taxonomy" id="239935"/>
    <lineage>
        <taxon>Bacteria</taxon>
        <taxon>Pseudomonadati</taxon>
        <taxon>Verrucomicrobiota</taxon>
        <taxon>Verrucomicrobiia</taxon>
        <taxon>Verrucomicrobiales</taxon>
        <taxon>Akkermansiaceae</taxon>
        <taxon>Akkermansia</taxon>
    </lineage>
</organism>
<dbReference type="Gene3D" id="1.10.287.1080">
    <property type="entry name" value="MazG-like"/>
    <property type="match status" value="2"/>
</dbReference>
<dbReference type="InterPro" id="IPR004518">
    <property type="entry name" value="MazG-like_dom"/>
</dbReference>